<sequence>MIETRLLQYFLTVAQQLNITKAAEALYITQPTLSRQMMELEQQLGKQLFIRGKRKLTLTEEGEYLRDRAREILELLDNTEASFHTVEQTLRGHITIGCGETVAMDKIAGILAEFHKRHPDVHIHTHSGDADMILERLDKGLVDMGLLLGPMRQEKYEYMNIHMKDVYGLLMPSDCKLARQDTVNIDQLKSLPIIISEQTFSGHQDLEWFGADQSVLNVVATYNLIYNATFLVEHDIGYALCLDQLVNTRGRNLTFRPITPELSVDLYIVTKKYQTFSPAVKEFLAELRKATGGKKNEPTSDLQYK</sequence>
<dbReference type="PROSITE" id="PS50931">
    <property type="entry name" value="HTH_LYSR"/>
    <property type="match status" value="1"/>
</dbReference>
<gene>
    <name evidence="6" type="ORF">IAB00_03485</name>
</gene>
<dbReference type="CDD" id="cd05466">
    <property type="entry name" value="PBP2_LTTR_substrate"/>
    <property type="match status" value="1"/>
</dbReference>
<dbReference type="EMBL" id="DVMH01000020">
    <property type="protein sequence ID" value="HIU10296.1"/>
    <property type="molecule type" value="Genomic_DNA"/>
</dbReference>
<reference evidence="6" key="1">
    <citation type="submission" date="2020-10" db="EMBL/GenBank/DDBJ databases">
        <authorList>
            <person name="Gilroy R."/>
        </authorList>
    </citation>
    <scope>NUCLEOTIDE SEQUENCE</scope>
    <source>
        <strain evidence="6">2830</strain>
    </source>
</reference>
<proteinExistence type="inferred from homology"/>
<dbReference type="InterPro" id="IPR036390">
    <property type="entry name" value="WH_DNA-bd_sf"/>
</dbReference>
<dbReference type="PRINTS" id="PR00039">
    <property type="entry name" value="HTHLYSR"/>
</dbReference>
<organism evidence="6 7">
    <name type="scientific">Candidatus Avidehalobacter gallistercoris</name>
    <dbReference type="NCBI Taxonomy" id="2840694"/>
    <lineage>
        <taxon>Bacteria</taxon>
        <taxon>Bacillati</taxon>
        <taxon>Bacillota</taxon>
        <taxon>Clostridia</taxon>
        <taxon>Eubacteriales</taxon>
        <taxon>Peptococcaceae</taxon>
        <taxon>Peptococcaceae incertae sedis</taxon>
        <taxon>Candidatus Avidehalobacter</taxon>
    </lineage>
</organism>
<keyword evidence="2" id="KW-0805">Transcription regulation</keyword>
<dbReference type="GO" id="GO:0003700">
    <property type="term" value="F:DNA-binding transcription factor activity"/>
    <property type="evidence" value="ECO:0007669"/>
    <property type="project" value="InterPro"/>
</dbReference>
<dbReference type="InterPro" id="IPR036388">
    <property type="entry name" value="WH-like_DNA-bd_sf"/>
</dbReference>
<dbReference type="SUPFAM" id="SSF46785">
    <property type="entry name" value="Winged helix' DNA-binding domain"/>
    <property type="match status" value="1"/>
</dbReference>
<evidence type="ECO:0000259" key="5">
    <source>
        <dbReference type="PROSITE" id="PS50931"/>
    </source>
</evidence>
<dbReference type="Pfam" id="PF00126">
    <property type="entry name" value="HTH_1"/>
    <property type="match status" value="1"/>
</dbReference>
<evidence type="ECO:0000313" key="7">
    <source>
        <dbReference type="Proteomes" id="UP000824124"/>
    </source>
</evidence>
<dbReference type="InterPro" id="IPR050950">
    <property type="entry name" value="HTH-type_LysR_regulators"/>
</dbReference>
<dbReference type="PANTHER" id="PTHR30419">
    <property type="entry name" value="HTH-TYPE TRANSCRIPTIONAL REGULATOR YBHD"/>
    <property type="match status" value="1"/>
</dbReference>
<dbReference type="FunFam" id="1.10.10.10:FF:000001">
    <property type="entry name" value="LysR family transcriptional regulator"/>
    <property type="match status" value="1"/>
</dbReference>
<dbReference type="Proteomes" id="UP000824124">
    <property type="component" value="Unassembled WGS sequence"/>
</dbReference>
<dbReference type="Gene3D" id="1.10.10.10">
    <property type="entry name" value="Winged helix-like DNA-binding domain superfamily/Winged helix DNA-binding domain"/>
    <property type="match status" value="1"/>
</dbReference>
<protein>
    <submittedName>
        <fullName evidence="6">LysR family transcriptional regulator</fullName>
    </submittedName>
</protein>
<dbReference type="Gene3D" id="3.40.190.290">
    <property type="match status" value="1"/>
</dbReference>
<keyword evidence="3" id="KW-0238">DNA-binding</keyword>
<dbReference type="InterPro" id="IPR005119">
    <property type="entry name" value="LysR_subst-bd"/>
</dbReference>
<dbReference type="InterPro" id="IPR000847">
    <property type="entry name" value="LysR_HTH_N"/>
</dbReference>
<feature type="domain" description="HTH lysR-type" evidence="5">
    <location>
        <begin position="2"/>
        <end position="59"/>
    </location>
</feature>
<dbReference type="GO" id="GO:0003677">
    <property type="term" value="F:DNA binding"/>
    <property type="evidence" value="ECO:0007669"/>
    <property type="project" value="UniProtKB-KW"/>
</dbReference>
<comment type="caution">
    <text evidence="6">The sequence shown here is derived from an EMBL/GenBank/DDBJ whole genome shotgun (WGS) entry which is preliminary data.</text>
</comment>
<evidence type="ECO:0000313" key="6">
    <source>
        <dbReference type="EMBL" id="HIU10296.1"/>
    </source>
</evidence>
<evidence type="ECO:0000256" key="4">
    <source>
        <dbReference type="ARBA" id="ARBA00023163"/>
    </source>
</evidence>
<dbReference type="GO" id="GO:0005829">
    <property type="term" value="C:cytosol"/>
    <property type="evidence" value="ECO:0007669"/>
    <property type="project" value="TreeGrafter"/>
</dbReference>
<evidence type="ECO:0000256" key="1">
    <source>
        <dbReference type="ARBA" id="ARBA00009437"/>
    </source>
</evidence>
<accession>A0A9D1HJA0</accession>
<evidence type="ECO:0000256" key="2">
    <source>
        <dbReference type="ARBA" id="ARBA00023015"/>
    </source>
</evidence>
<dbReference type="AlphaFoldDB" id="A0A9D1HJA0"/>
<keyword evidence="4" id="KW-0804">Transcription</keyword>
<comment type="similarity">
    <text evidence="1">Belongs to the LysR transcriptional regulatory family.</text>
</comment>
<dbReference type="Pfam" id="PF03466">
    <property type="entry name" value="LysR_substrate"/>
    <property type="match status" value="1"/>
</dbReference>
<name>A0A9D1HJA0_9FIRM</name>
<reference evidence="6" key="2">
    <citation type="journal article" date="2021" name="PeerJ">
        <title>Extensive microbial diversity within the chicken gut microbiome revealed by metagenomics and culture.</title>
        <authorList>
            <person name="Gilroy R."/>
            <person name="Ravi A."/>
            <person name="Getino M."/>
            <person name="Pursley I."/>
            <person name="Horton D.L."/>
            <person name="Alikhan N.F."/>
            <person name="Baker D."/>
            <person name="Gharbi K."/>
            <person name="Hall N."/>
            <person name="Watson M."/>
            <person name="Adriaenssens E.M."/>
            <person name="Foster-Nyarko E."/>
            <person name="Jarju S."/>
            <person name="Secka A."/>
            <person name="Antonio M."/>
            <person name="Oren A."/>
            <person name="Chaudhuri R.R."/>
            <person name="La Ragione R."/>
            <person name="Hildebrand F."/>
            <person name="Pallen M.J."/>
        </authorList>
    </citation>
    <scope>NUCLEOTIDE SEQUENCE</scope>
    <source>
        <strain evidence="6">2830</strain>
    </source>
</reference>
<dbReference type="SUPFAM" id="SSF53850">
    <property type="entry name" value="Periplasmic binding protein-like II"/>
    <property type="match status" value="1"/>
</dbReference>
<dbReference type="PANTHER" id="PTHR30419:SF8">
    <property type="entry name" value="NITROGEN ASSIMILATION TRANSCRIPTIONAL ACTIVATOR-RELATED"/>
    <property type="match status" value="1"/>
</dbReference>
<evidence type="ECO:0000256" key="3">
    <source>
        <dbReference type="ARBA" id="ARBA00023125"/>
    </source>
</evidence>